<accession>A0ABM1F3U3</accession>
<dbReference type="Gene3D" id="1.10.630.10">
    <property type="entry name" value="Cytochrome P450"/>
    <property type="match status" value="1"/>
</dbReference>
<evidence type="ECO:0000256" key="3">
    <source>
        <dbReference type="ARBA" id="ARBA00022617"/>
    </source>
</evidence>
<evidence type="ECO:0000313" key="8">
    <source>
        <dbReference type="Proteomes" id="UP000695022"/>
    </source>
</evidence>
<dbReference type="Pfam" id="PF00067">
    <property type="entry name" value="p450"/>
    <property type="match status" value="1"/>
</dbReference>
<dbReference type="SUPFAM" id="SSF48264">
    <property type="entry name" value="Cytochrome P450"/>
    <property type="match status" value="1"/>
</dbReference>
<gene>
    <name evidence="9" type="primary">LOC106818962</name>
</gene>
<comment type="cofactor">
    <cofactor evidence="1">
        <name>heme</name>
        <dbReference type="ChEBI" id="CHEBI:30413"/>
    </cofactor>
</comment>
<keyword evidence="6" id="KW-0408">Iron</keyword>
<dbReference type="InterPro" id="IPR050479">
    <property type="entry name" value="CYP11_CYP27_families"/>
</dbReference>
<dbReference type="RefSeq" id="XP_014679114.1">
    <property type="nucleotide sequence ID" value="XM_014823628.1"/>
</dbReference>
<sequence>MPGPTWSPVVGKLLRRHDIKRMHWANADKCRRHGGIVREQVARRSHVVLLYEPRDVEAMFRHEGRHPLRPHFEPLVAYRRSKGMTLGIGFLQGEEWYKLRCILQKVMMDPMAAVPYLEAEPRLSSQRQISSGSSTSGDE</sequence>
<protein>
    <submittedName>
        <fullName evidence="9">Sterol 26-hydroxylase, mitochondrial-like</fullName>
    </submittedName>
</protein>
<evidence type="ECO:0000313" key="9">
    <source>
        <dbReference type="RefSeq" id="XP_014679114.1"/>
    </source>
</evidence>
<comment type="similarity">
    <text evidence="2">Belongs to the cytochrome P450 family.</text>
</comment>
<evidence type="ECO:0000256" key="6">
    <source>
        <dbReference type="ARBA" id="ARBA00023004"/>
    </source>
</evidence>
<name>A0ABM1F3U3_PRICU</name>
<evidence type="ECO:0000256" key="7">
    <source>
        <dbReference type="ARBA" id="ARBA00023033"/>
    </source>
</evidence>
<dbReference type="GeneID" id="106818962"/>
<dbReference type="InterPro" id="IPR036396">
    <property type="entry name" value="Cyt_P450_sf"/>
</dbReference>
<keyword evidence="5" id="KW-0560">Oxidoreductase</keyword>
<keyword evidence="3" id="KW-0349">Heme</keyword>
<organism evidence="8 9">
    <name type="scientific">Priapulus caudatus</name>
    <name type="common">Priapulid worm</name>
    <dbReference type="NCBI Taxonomy" id="37621"/>
    <lineage>
        <taxon>Eukaryota</taxon>
        <taxon>Metazoa</taxon>
        <taxon>Ecdysozoa</taxon>
        <taxon>Scalidophora</taxon>
        <taxon>Priapulida</taxon>
        <taxon>Priapulimorpha</taxon>
        <taxon>Priapulimorphida</taxon>
        <taxon>Priapulidae</taxon>
        <taxon>Priapulus</taxon>
    </lineage>
</organism>
<dbReference type="InterPro" id="IPR001128">
    <property type="entry name" value="Cyt_P450"/>
</dbReference>
<keyword evidence="8" id="KW-1185">Reference proteome</keyword>
<dbReference type="PANTHER" id="PTHR24279:SF120">
    <property type="entry name" value="CYTOCHROME P450"/>
    <property type="match status" value="1"/>
</dbReference>
<dbReference type="PANTHER" id="PTHR24279">
    <property type="entry name" value="CYTOCHROME P450"/>
    <property type="match status" value="1"/>
</dbReference>
<evidence type="ECO:0000256" key="5">
    <source>
        <dbReference type="ARBA" id="ARBA00023002"/>
    </source>
</evidence>
<evidence type="ECO:0000256" key="4">
    <source>
        <dbReference type="ARBA" id="ARBA00022723"/>
    </source>
</evidence>
<evidence type="ECO:0000256" key="1">
    <source>
        <dbReference type="ARBA" id="ARBA00001971"/>
    </source>
</evidence>
<evidence type="ECO:0000256" key="2">
    <source>
        <dbReference type="ARBA" id="ARBA00010617"/>
    </source>
</evidence>
<dbReference type="Proteomes" id="UP000695022">
    <property type="component" value="Unplaced"/>
</dbReference>
<reference evidence="9" key="1">
    <citation type="submission" date="2025-08" db="UniProtKB">
        <authorList>
            <consortium name="RefSeq"/>
        </authorList>
    </citation>
    <scope>IDENTIFICATION</scope>
</reference>
<keyword evidence="7" id="KW-0503">Monooxygenase</keyword>
<keyword evidence="4" id="KW-0479">Metal-binding</keyword>
<proteinExistence type="inferred from homology"/>